<reference evidence="1 2" key="1">
    <citation type="submission" date="2017-03" db="EMBL/GenBank/DDBJ databases">
        <authorList>
            <person name="Afonso C.L."/>
            <person name="Miller P.J."/>
            <person name="Scott M.A."/>
            <person name="Spackman E."/>
            <person name="Goraichik I."/>
            <person name="Dimitrov K.M."/>
            <person name="Suarez D.L."/>
            <person name="Swayne D.E."/>
        </authorList>
    </citation>
    <scope>NUCLEOTIDE SEQUENCE [LARGE SCALE GENOMIC DNA]</scope>
    <source>
        <strain evidence="1 2">CECT 8625</strain>
    </source>
</reference>
<dbReference type="OrthoDB" id="9791759at2"/>
<keyword evidence="2" id="KW-1185">Reference proteome</keyword>
<dbReference type="InterPro" id="IPR014710">
    <property type="entry name" value="RmlC-like_jellyroll"/>
</dbReference>
<name>A0A1X6YI42_9RHOB</name>
<dbReference type="PIRSF" id="PIRSF019307">
    <property type="entry name" value="UCP019307"/>
    <property type="match status" value="1"/>
</dbReference>
<evidence type="ECO:0000313" key="1">
    <source>
        <dbReference type="EMBL" id="SLN20258.1"/>
    </source>
</evidence>
<sequence>MASLAKTNPDPETQTLLFADDGVVPNNPDLPVLVIRAAVDPEAGDSAIRALYEANGWHNTWTSTVFDYEHYHHDAHEVLTAASGWSDLRIGGPSGETLRVNAGDVLILPAGVGHCRIAQSDDFAICGGYPKDQPAGTILRAPEDRRESHIADIAALSRPDTDPIFGENGPLVVHWGGPDR</sequence>
<dbReference type="InterPro" id="IPR011051">
    <property type="entry name" value="RmlC_Cupin_sf"/>
</dbReference>
<dbReference type="RefSeq" id="WP_143535028.1">
    <property type="nucleotide sequence ID" value="NZ_FWFK01000001.1"/>
</dbReference>
<dbReference type="PANTHER" id="PTHR36448:SF2">
    <property type="entry name" value="CUPIN TYPE-1 DOMAIN-CONTAINING PROTEIN"/>
    <property type="match status" value="1"/>
</dbReference>
<proteinExistence type="predicted"/>
<dbReference type="Proteomes" id="UP000193570">
    <property type="component" value="Unassembled WGS sequence"/>
</dbReference>
<dbReference type="Gene3D" id="2.60.120.10">
    <property type="entry name" value="Jelly Rolls"/>
    <property type="match status" value="1"/>
</dbReference>
<accession>A0A1X6YI42</accession>
<gene>
    <name evidence="1" type="ORF">ROJ8625_00726</name>
</gene>
<dbReference type="InterPro" id="IPR014500">
    <property type="entry name" value="UCP019307_cupin"/>
</dbReference>
<dbReference type="SUPFAM" id="SSF51182">
    <property type="entry name" value="RmlC-like cupins"/>
    <property type="match status" value="1"/>
</dbReference>
<dbReference type="PANTHER" id="PTHR36448">
    <property type="entry name" value="BLR7373 PROTEIN"/>
    <property type="match status" value="1"/>
</dbReference>
<protein>
    <submittedName>
        <fullName evidence="1">Uncharacterized protein</fullName>
    </submittedName>
</protein>
<evidence type="ECO:0000313" key="2">
    <source>
        <dbReference type="Proteomes" id="UP000193570"/>
    </source>
</evidence>
<organism evidence="1 2">
    <name type="scientific">Roseivivax jejudonensis</name>
    <dbReference type="NCBI Taxonomy" id="1529041"/>
    <lineage>
        <taxon>Bacteria</taxon>
        <taxon>Pseudomonadati</taxon>
        <taxon>Pseudomonadota</taxon>
        <taxon>Alphaproteobacteria</taxon>
        <taxon>Rhodobacterales</taxon>
        <taxon>Roseobacteraceae</taxon>
        <taxon>Roseivivax</taxon>
    </lineage>
</organism>
<dbReference type="EMBL" id="FWFK01000001">
    <property type="protein sequence ID" value="SLN20258.1"/>
    <property type="molecule type" value="Genomic_DNA"/>
</dbReference>
<dbReference type="InterPro" id="IPR047121">
    <property type="entry name" value="YjiB-like"/>
</dbReference>
<dbReference type="AlphaFoldDB" id="A0A1X6YI42"/>
<dbReference type="CDD" id="cd02219">
    <property type="entry name" value="cupin_YjlB-like"/>
    <property type="match status" value="1"/>
</dbReference>